<dbReference type="PANTHER" id="PTHR32114:SF2">
    <property type="entry name" value="ABC TRANSPORTER ABCH.3"/>
    <property type="match status" value="1"/>
</dbReference>
<organism evidence="6 7">
    <name type="scientific">Dietzia maris</name>
    <dbReference type="NCBI Taxonomy" id="37915"/>
    <lineage>
        <taxon>Bacteria</taxon>
        <taxon>Bacillati</taxon>
        <taxon>Actinomycetota</taxon>
        <taxon>Actinomycetes</taxon>
        <taxon>Mycobacteriales</taxon>
        <taxon>Dietziaceae</taxon>
        <taxon>Dietzia</taxon>
    </lineage>
</organism>
<proteinExistence type="inferred from homology"/>
<feature type="domain" description="RecF/RecN/SMC N-terminal" evidence="5">
    <location>
        <begin position="26"/>
        <end position="681"/>
    </location>
</feature>
<keyword evidence="4" id="KW-0175">Coiled coil</keyword>
<reference evidence="6 7" key="1">
    <citation type="submission" date="2018-06" db="EMBL/GenBank/DDBJ databases">
        <title>Whole genome sequencing of four bacterial strains from South Shetland trench revealing bio-synthetic gene clusters.</title>
        <authorList>
            <person name="Abdel-Mageed W.M."/>
            <person name="Lehri B."/>
            <person name="Jarmusch S.A."/>
            <person name="Miranda K."/>
            <person name="Goodfellow M."/>
            <person name="Jaspars M."/>
            <person name="Karlyshev A.V."/>
        </authorList>
    </citation>
    <scope>NUCLEOTIDE SEQUENCE [LARGE SCALE GENOMIC DNA]</scope>
    <source>
        <strain evidence="6 7">SST1</strain>
    </source>
</reference>
<comment type="similarity">
    <text evidence="1">Belongs to the SMC family. SbcC subfamily.</text>
</comment>
<feature type="coiled-coil region" evidence="4">
    <location>
        <begin position="214"/>
        <end position="241"/>
    </location>
</feature>
<dbReference type="Proteomes" id="UP000252187">
    <property type="component" value="Unassembled WGS sequence"/>
</dbReference>
<evidence type="ECO:0000313" key="7">
    <source>
        <dbReference type="Proteomes" id="UP000252187"/>
    </source>
</evidence>
<dbReference type="AlphaFoldDB" id="A0A365PBW7"/>
<comment type="caution">
    <text evidence="6">The sequence shown here is derived from an EMBL/GenBank/DDBJ whole genome shotgun (WGS) entry which is preliminary data.</text>
</comment>
<protein>
    <recommendedName>
        <fullName evidence="3">Nuclease SbcCD subunit C</fullName>
    </recommendedName>
</protein>
<dbReference type="PANTHER" id="PTHR32114">
    <property type="entry name" value="ABC TRANSPORTER ABCH.3"/>
    <property type="match status" value="1"/>
</dbReference>
<evidence type="ECO:0000259" key="5">
    <source>
        <dbReference type="Pfam" id="PF02463"/>
    </source>
</evidence>
<evidence type="ECO:0000256" key="4">
    <source>
        <dbReference type="SAM" id="Coils"/>
    </source>
</evidence>
<dbReference type="Gene3D" id="3.40.50.300">
    <property type="entry name" value="P-loop containing nucleotide triphosphate hydrolases"/>
    <property type="match status" value="2"/>
</dbReference>
<evidence type="ECO:0000313" key="6">
    <source>
        <dbReference type="EMBL" id="RBA38291.1"/>
    </source>
</evidence>
<evidence type="ECO:0000256" key="3">
    <source>
        <dbReference type="ARBA" id="ARBA00013368"/>
    </source>
</evidence>
<dbReference type="InterPro" id="IPR003395">
    <property type="entry name" value="RecF/RecN/SMC_N"/>
</dbReference>
<comment type="subunit">
    <text evidence="2">Heterodimer of SbcC and SbcD.</text>
</comment>
<name>A0A365PBW7_9ACTN</name>
<dbReference type="SUPFAM" id="SSF75712">
    <property type="entry name" value="Rad50 coiled-coil Zn hook"/>
    <property type="match status" value="1"/>
</dbReference>
<gene>
    <name evidence="6" type="ORF">DQ226_04940</name>
</gene>
<sequence>MKNSLGAPLLPLNRGQRSMMSFEPIIDRLRVEAFRGFRDACEFDLSATAVVITGPNGTGKTSFFDALQWGLLGSLERLESLRSRRNVEHVVNQYRLGRKASVEMDLSLPSGPVTLRRTGDQGGSTLELRRAYEPALFGDEAESELRSILLPNSELALESALTTSGLMQQDVMRRVLEAKPADRYRQLSTVLGLGALEDFEDTTRSLAKLTSEREKDARVELARLADALKQAQGRSDAAQTRLATRPQVAAVREEALSVLLATPVGISVRGRSVSLEGPDDVRLAATAFGHAADMVESARALTSHAFQLRRGLGEGPAEEEVSGLRAQVARAEAARDAVEASRDIAQGQLNAARLAAADMAQLAVLAVPMLSDDCPVCGQHIDRDHVERELRERAEATGTILELERAFSELANDLSRTAAAVTTAREVLSAAEQKAERWRQVRSADLAAQAAVEALAEEIKVVNLARYDLESFAGVATPALEYFRRVRRALHDLLETFDRQSDQGAVERAVAETRSFEFALASAEEELAAQSARSNMLQMLSEQTIEARVEVTEARLRSIQPLVANIFQRLDPHPAFKTVEFELDTYYRKGTTSPLVIDQVENIAADPLLIFSTSQANIVALSYFIAMSLSFEERGLPFLLLDDPVQSMDDVNVLGFADLCRHLRLRRQLIVSTHERRFSSLLERKLAPRAEGSRTKIIKFTGWDRSGPTVQEYFVEPQLLEDPIRLVHLAG</sequence>
<accession>A0A365PBW7</accession>
<dbReference type="EMBL" id="QNTT01000009">
    <property type="protein sequence ID" value="RBA38291.1"/>
    <property type="molecule type" value="Genomic_DNA"/>
</dbReference>
<evidence type="ECO:0000256" key="2">
    <source>
        <dbReference type="ARBA" id="ARBA00011322"/>
    </source>
</evidence>
<dbReference type="SUPFAM" id="SSF52540">
    <property type="entry name" value="P-loop containing nucleoside triphosphate hydrolases"/>
    <property type="match status" value="1"/>
</dbReference>
<dbReference type="Pfam" id="PF02463">
    <property type="entry name" value="SMC_N"/>
    <property type="match status" value="1"/>
</dbReference>
<evidence type="ECO:0000256" key="1">
    <source>
        <dbReference type="ARBA" id="ARBA00006930"/>
    </source>
</evidence>
<dbReference type="InterPro" id="IPR027417">
    <property type="entry name" value="P-loop_NTPase"/>
</dbReference>